<evidence type="ECO:0000256" key="5">
    <source>
        <dbReference type="ARBA" id="ARBA00023163"/>
    </source>
</evidence>
<dbReference type="Pfam" id="PF08281">
    <property type="entry name" value="Sigma70_r4_2"/>
    <property type="match status" value="1"/>
</dbReference>
<dbReference type="Gene3D" id="1.10.10.10">
    <property type="entry name" value="Winged helix-like DNA-binding domain superfamily/Winged helix DNA-binding domain"/>
    <property type="match status" value="1"/>
</dbReference>
<comment type="caution">
    <text evidence="8">The sequence shown here is derived from an EMBL/GenBank/DDBJ whole genome shotgun (WGS) entry which is preliminary data.</text>
</comment>
<dbReference type="InterPro" id="IPR036388">
    <property type="entry name" value="WH-like_DNA-bd_sf"/>
</dbReference>
<evidence type="ECO:0000313" key="9">
    <source>
        <dbReference type="Proteomes" id="UP000474175"/>
    </source>
</evidence>
<dbReference type="InterPro" id="IPR039425">
    <property type="entry name" value="RNA_pol_sigma-70-like"/>
</dbReference>
<evidence type="ECO:0000259" key="7">
    <source>
        <dbReference type="Pfam" id="PF08281"/>
    </source>
</evidence>
<dbReference type="GO" id="GO:0016987">
    <property type="term" value="F:sigma factor activity"/>
    <property type="evidence" value="ECO:0007669"/>
    <property type="project" value="UniProtKB-KW"/>
</dbReference>
<feature type="domain" description="RNA polymerase sigma-70 region 2" evidence="6">
    <location>
        <begin position="30"/>
        <end position="95"/>
    </location>
</feature>
<proteinExistence type="inferred from homology"/>
<keyword evidence="3" id="KW-0731">Sigma factor</keyword>
<dbReference type="Pfam" id="PF04542">
    <property type="entry name" value="Sigma70_r2"/>
    <property type="match status" value="1"/>
</dbReference>
<keyword evidence="2" id="KW-0805">Transcription regulation</keyword>
<sequence>MNYNRDANDLTDNSLMEKVKGGNAQLLTVLFMRYHKDIYRFIFRFVRHKEESQDLLQTVFYRVLKYKHTYKENYEFRTWLYQITRNVVSDNFKKNGLVYYSDENSLADKADDSLLIDQEIEKQQQIDSLNLALDKLSFNDREVIILSRFQNLGYVEIAKILNSTEGAVRVKLHRAINELKLILHPKSTK</sequence>
<dbReference type="NCBIfam" id="TIGR02937">
    <property type="entry name" value="sigma70-ECF"/>
    <property type="match status" value="1"/>
</dbReference>
<feature type="domain" description="RNA polymerase sigma factor 70 region 4 type 2" evidence="7">
    <location>
        <begin position="128"/>
        <end position="177"/>
    </location>
</feature>
<dbReference type="InterPro" id="IPR007627">
    <property type="entry name" value="RNA_pol_sigma70_r2"/>
</dbReference>
<dbReference type="SUPFAM" id="SSF88946">
    <property type="entry name" value="Sigma2 domain of RNA polymerase sigma factors"/>
    <property type="match status" value="1"/>
</dbReference>
<accession>A0A6L9L5S6</accession>
<dbReference type="EMBL" id="JAAFZH010000005">
    <property type="protein sequence ID" value="NDU95916.1"/>
    <property type="molecule type" value="Genomic_DNA"/>
</dbReference>
<dbReference type="RefSeq" id="WP_163948921.1">
    <property type="nucleotide sequence ID" value="NZ_JAAFZH010000005.1"/>
</dbReference>
<organism evidence="8 9">
    <name type="scientific">Spirosoma terrae</name>
    <dbReference type="NCBI Taxonomy" id="1968276"/>
    <lineage>
        <taxon>Bacteria</taxon>
        <taxon>Pseudomonadati</taxon>
        <taxon>Bacteroidota</taxon>
        <taxon>Cytophagia</taxon>
        <taxon>Cytophagales</taxon>
        <taxon>Cytophagaceae</taxon>
        <taxon>Spirosoma</taxon>
    </lineage>
</organism>
<dbReference type="Proteomes" id="UP000474175">
    <property type="component" value="Unassembled WGS sequence"/>
</dbReference>
<dbReference type="PANTHER" id="PTHR43133">
    <property type="entry name" value="RNA POLYMERASE ECF-TYPE SIGMA FACTO"/>
    <property type="match status" value="1"/>
</dbReference>
<dbReference type="CDD" id="cd06171">
    <property type="entry name" value="Sigma70_r4"/>
    <property type="match status" value="1"/>
</dbReference>
<dbReference type="InterPro" id="IPR013324">
    <property type="entry name" value="RNA_pol_sigma_r3/r4-like"/>
</dbReference>
<comment type="similarity">
    <text evidence="1">Belongs to the sigma-70 factor family. ECF subfamily.</text>
</comment>
<dbReference type="GO" id="GO:0006352">
    <property type="term" value="P:DNA-templated transcription initiation"/>
    <property type="evidence" value="ECO:0007669"/>
    <property type="project" value="InterPro"/>
</dbReference>
<protein>
    <submittedName>
        <fullName evidence="8">RNA polymerase sigma factor</fullName>
    </submittedName>
</protein>
<evidence type="ECO:0000256" key="1">
    <source>
        <dbReference type="ARBA" id="ARBA00010641"/>
    </source>
</evidence>
<evidence type="ECO:0000259" key="6">
    <source>
        <dbReference type="Pfam" id="PF04542"/>
    </source>
</evidence>
<dbReference type="GO" id="GO:0003677">
    <property type="term" value="F:DNA binding"/>
    <property type="evidence" value="ECO:0007669"/>
    <property type="project" value="UniProtKB-KW"/>
</dbReference>
<dbReference type="InterPro" id="IPR014284">
    <property type="entry name" value="RNA_pol_sigma-70_dom"/>
</dbReference>
<keyword evidence="4" id="KW-0238">DNA-binding</keyword>
<gene>
    <name evidence="8" type="ORF">GK108_13620</name>
</gene>
<dbReference type="Gene3D" id="1.10.1740.10">
    <property type="match status" value="1"/>
</dbReference>
<dbReference type="AlphaFoldDB" id="A0A6L9L5S6"/>
<keyword evidence="9" id="KW-1185">Reference proteome</keyword>
<keyword evidence="5" id="KW-0804">Transcription</keyword>
<dbReference type="PANTHER" id="PTHR43133:SF8">
    <property type="entry name" value="RNA POLYMERASE SIGMA FACTOR HI_1459-RELATED"/>
    <property type="match status" value="1"/>
</dbReference>
<dbReference type="InterPro" id="IPR013325">
    <property type="entry name" value="RNA_pol_sigma_r2"/>
</dbReference>
<evidence type="ECO:0000256" key="2">
    <source>
        <dbReference type="ARBA" id="ARBA00023015"/>
    </source>
</evidence>
<reference evidence="8 9" key="1">
    <citation type="submission" date="2020-02" db="EMBL/GenBank/DDBJ databases">
        <title>Draft genome sequence of two Spirosoma agri KCTC 52727 and Spirosoma terrae KCTC 52035.</title>
        <authorList>
            <person name="Rojas J."/>
            <person name="Ambika Manirajan B."/>
            <person name="Suarez C."/>
            <person name="Ratering S."/>
            <person name="Schnell S."/>
        </authorList>
    </citation>
    <scope>NUCLEOTIDE SEQUENCE [LARGE SCALE GENOMIC DNA]</scope>
    <source>
        <strain evidence="8 9">KCTC 52035</strain>
    </source>
</reference>
<dbReference type="SUPFAM" id="SSF88659">
    <property type="entry name" value="Sigma3 and sigma4 domains of RNA polymerase sigma factors"/>
    <property type="match status" value="1"/>
</dbReference>
<dbReference type="InterPro" id="IPR013249">
    <property type="entry name" value="RNA_pol_sigma70_r4_t2"/>
</dbReference>
<evidence type="ECO:0000313" key="8">
    <source>
        <dbReference type="EMBL" id="NDU95916.1"/>
    </source>
</evidence>
<evidence type="ECO:0000256" key="3">
    <source>
        <dbReference type="ARBA" id="ARBA00023082"/>
    </source>
</evidence>
<evidence type="ECO:0000256" key="4">
    <source>
        <dbReference type="ARBA" id="ARBA00023125"/>
    </source>
</evidence>
<name>A0A6L9L5S6_9BACT</name>